<dbReference type="SFLD" id="SFLDG00358">
    <property type="entry name" value="Main_(cytGST)"/>
    <property type="match status" value="1"/>
</dbReference>
<dbReference type="PROSITE" id="PS50404">
    <property type="entry name" value="GST_NTER"/>
    <property type="match status" value="1"/>
</dbReference>
<dbReference type="CDD" id="cd03048">
    <property type="entry name" value="GST_N_Ure2p_like"/>
    <property type="match status" value="1"/>
</dbReference>
<dbReference type="Pfam" id="PF02798">
    <property type="entry name" value="GST_N"/>
    <property type="match status" value="1"/>
</dbReference>
<evidence type="ECO:0000259" key="3">
    <source>
        <dbReference type="PROSITE" id="PS50404"/>
    </source>
</evidence>
<dbReference type="PANTHER" id="PTHR44051">
    <property type="entry name" value="GLUTATHIONE S-TRANSFERASE-RELATED"/>
    <property type="match status" value="1"/>
</dbReference>
<dbReference type="InterPro" id="IPR004045">
    <property type="entry name" value="Glutathione_S-Trfase_N"/>
</dbReference>
<name>A0A8H5MBS2_9AGAR</name>
<proteinExistence type="inferred from homology"/>
<dbReference type="SUPFAM" id="SSF47616">
    <property type="entry name" value="GST C-terminal domain-like"/>
    <property type="match status" value="1"/>
</dbReference>
<evidence type="ECO:0000313" key="5">
    <source>
        <dbReference type="EMBL" id="KAF5387846.1"/>
    </source>
</evidence>
<organism evidence="5 6">
    <name type="scientific">Tricholomella constricta</name>
    <dbReference type="NCBI Taxonomy" id="117010"/>
    <lineage>
        <taxon>Eukaryota</taxon>
        <taxon>Fungi</taxon>
        <taxon>Dikarya</taxon>
        <taxon>Basidiomycota</taxon>
        <taxon>Agaricomycotina</taxon>
        <taxon>Agaricomycetes</taxon>
        <taxon>Agaricomycetidae</taxon>
        <taxon>Agaricales</taxon>
        <taxon>Tricholomatineae</taxon>
        <taxon>Lyophyllaceae</taxon>
        <taxon>Tricholomella</taxon>
    </lineage>
</organism>
<dbReference type="Gene3D" id="3.40.30.10">
    <property type="entry name" value="Glutaredoxin"/>
    <property type="match status" value="1"/>
</dbReference>
<dbReference type="Gene3D" id="1.20.1050.10">
    <property type="match status" value="1"/>
</dbReference>
<evidence type="ECO:0000256" key="2">
    <source>
        <dbReference type="RuleBase" id="RU003494"/>
    </source>
</evidence>
<sequence length="226" mass="26052">MSQSPTKLTLFTNHLTPNGLKVSIYLEELRARDPTLEYNIERVDLSKGTHKEPWFIEMNPNGRIPLLVDHTRDDFPVFESAAILLYLEQTFDTKKAFSYDVQNFPKEYSSMIQWIFFAHGGLGPMQGQAHYFLHYSAADVPFAKTRYREETRRLYSVLELGLTDRDWLVGPGRGRYTLADVNALPWVRLYSRAGIETLDEWPNLKDWLARALNRPGVKAAIQSVAL</sequence>
<evidence type="ECO:0000259" key="4">
    <source>
        <dbReference type="PROSITE" id="PS50405"/>
    </source>
</evidence>
<feature type="domain" description="GST C-terminal" evidence="4">
    <location>
        <begin position="104"/>
        <end position="226"/>
    </location>
</feature>
<dbReference type="InterPro" id="IPR004046">
    <property type="entry name" value="GST_C"/>
</dbReference>
<dbReference type="Proteomes" id="UP000565441">
    <property type="component" value="Unassembled WGS sequence"/>
</dbReference>
<dbReference type="OrthoDB" id="422574at2759"/>
<evidence type="ECO:0008006" key="7">
    <source>
        <dbReference type="Google" id="ProtNLM"/>
    </source>
</evidence>
<dbReference type="Pfam" id="PF00043">
    <property type="entry name" value="GST_C"/>
    <property type="match status" value="1"/>
</dbReference>
<feature type="domain" description="GST N-terminal" evidence="3">
    <location>
        <begin position="6"/>
        <end position="95"/>
    </location>
</feature>
<dbReference type="PANTHER" id="PTHR44051:SF8">
    <property type="entry name" value="GLUTATHIONE S-TRANSFERASE GSTA"/>
    <property type="match status" value="1"/>
</dbReference>
<accession>A0A8H5MBS2</accession>
<dbReference type="InterPro" id="IPR036249">
    <property type="entry name" value="Thioredoxin-like_sf"/>
</dbReference>
<gene>
    <name evidence="5" type="ORF">D9615_000352</name>
</gene>
<protein>
    <recommendedName>
        <fullName evidence="7">Glutathione S-transferase</fullName>
    </recommendedName>
</protein>
<dbReference type="InterPro" id="IPR036282">
    <property type="entry name" value="Glutathione-S-Trfase_C_sf"/>
</dbReference>
<dbReference type="SFLD" id="SFLDG01151">
    <property type="entry name" value="Main.2:_Nu-like"/>
    <property type="match status" value="1"/>
</dbReference>
<dbReference type="SUPFAM" id="SSF52833">
    <property type="entry name" value="Thioredoxin-like"/>
    <property type="match status" value="1"/>
</dbReference>
<dbReference type="AlphaFoldDB" id="A0A8H5MBS2"/>
<dbReference type="PROSITE" id="PS50405">
    <property type="entry name" value="GST_CTER"/>
    <property type="match status" value="1"/>
</dbReference>
<comment type="caution">
    <text evidence="5">The sequence shown here is derived from an EMBL/GenBank/DDBJ whole genome shotgun (WGS) entry which is preliminary data.</text>
</comment>
<reference evidence="5 6" key="1">
    <citation type="journal article" date="2020" name="ISME J.">
        <title>Uncovering the hidden diversity of litter-decomposition mechanisms in mushroom-forming fungi.</title>
        <authorList>
            <person name="Floudas D."/>
            <person name="Bentzer J."/>
            <person name="Ahren D."/>
            <person name="Johansson T."/>
            <person name="Persson P."/>
            <person name="Tunlid A."/>
        </authorList>
    </citation>
    <scope>NUCLEOTIDE SEQUENCE [LARGE SCALE GENOMIC DNA]</scope>
    <source>
        <strain evidence="5 6">CBS 661.87</strain>
    </source>
</reference>
<dbReference type="InterPro" id="IPR010987">
    <property type="entry name" value="Glutathione-S-Trfase_C-like"/>
</dbReference>
<evidence type="ECO:0000256" key="1">
    <source>
        <dbReference type="ARBA" id="ARBA00007409"/>
    </source>
</evidence>
<dbReference type="EMBL" id="JAACJP010000001">
    <property type="protein sequence ID" value="KAF5387846.1"/>
    <property type="molecule type" value="Genomic_DNA"/>
</dbReference>
<dbReference type="SFLD" id="SFLDS00019">
    <property type="entry name" value="Glutathione_Transferase_(cytos"/>
    <property type="match status" value="1"/>
</dbReference>
<dbReference type="InterPro" id="IPR040079">
    <property type="entry name" value="Glutathione_S-Trfase"/>
</dbReference>
<comment type="similarity">
    <text evidence="1 2">Belongs to the GST superfamily.</text>
</comment>
<evidence type="ECO:0000313" key="6">
    <source>
        <dbReference type="Proteomes" id="UP000565441"/>
    </source>
</evidence>
<keyword evidence="6" id="KW-1185">Reference proteome</keyword>